<evidence type="ECO:0000313" key="1">
    <source>
        <dbReference type="EMBL" id="KAK8897972.1"/>
    </source>
</evidence>
<reference evidence="1 2" key="1">
    <citation type="submission" date="2024-04" db="EMBL/GenBank/DDBJ databases">
        <title>Tritrichomonas musculus Genome.</title>
        <authorList>
            <person name="Alves-Ferreira E."/>
            <person name="Grigg M."/>
            <person name="Lorenzi H."/>
            <person name="Galac M."/>
        </authorList>
    </citation>
    <scope>NUCLEOTIDE SEQUENCE [LARGE SCALE GENOMIC DNA]</scope>
    <source>
        <strain evidence="1 2">EAF2021</strain>
    </source>
</reference>
<name>A0ABR2L448_9EUKA</name>
<accession>A0ABR2L448</accession>
<keyword evidence="2" id="KW-1185">Reference proteome</keyword>
<comment type="caution">
    <text evidence="1">The sequence shown here is derived from an EMBL/GenBank/DDBJ whole genome shotgun (WGS) entry which is preliminary data.</text>
</comment>
<protein>
    <submittedName>
        <fullName evidence="1">Uncharacterized protein</fullName>
    </submittedName>
</protein>
<dbReference type="Proteomes" id="UP001470230">
    <property type="component" value="Unassembled WGS sequence"/>
</dbReference>
<dbReference type="EMBL" id="JAPFFF010000001">
    <property type="protein sequence ID" value="KAK8897972.1"/>
    <property type="molecule type" value="Genomic_DNA"/>
</dbReference>
<proteinExistence type="predicted"/>
<evidence type="ECO:0000313" key="2">
    <source>
        <dbReference type="Proteomes" id="UP001470230"/>
    </source>
</evidence>
<organism evidence="1 2">
    <name type="scientific">Tritrichomonas musculus</name>
    <dbReference type="NCBI Taxonomy" id="1915356"/>
    <lineage>
        <taxon>Eukaryota</taxon>
        <taxon>Metamonada</taxon>
        <taxon>Parabasalia</taxon>
        <taxon>Tritrichomonadida</taxon>
        <taxon>Tritrichomonadidae</taxon>
        <taxon>Tritrichomonas</taxon>
    </lineage>
</organism>
<sequence>MDHYMIVTVPNEIGPIEEDCLLSTKEYQVDSFTIQLNIKDIKEDFNQVLI</sequence>
<gene>
    <name evidence="1" type="ORF">M9Y10_000216</name>
</gene>